<comment type="caution">
    <text evidence="1">The sequence shown here is derived from an EMBL/GenBank/DDBJ whole genome shotgun (WGS) entry which is preliminary data.</text>
</comment>
<proteinExistence type="predicted"/>
<gene>
    <name evidence="1" type="ORF">ACI1P1_00180</name>
</gene>
<organism evidence="1 2">
    <name type="scientific">Paenibacillus mesotrionivorans</name>
    <dbReference type="NCBI Taxonomy" id="3160968"/>
    <lineage>
        <taxon>Bacteria</taxon>
        <taxon>Bacillati</taxon>
        <taxon>Bacillota</taxon>
        <taxon>Bacilli</taxon>
        <taxon>Bacillales</taxon>
        <taxon>Paenibacillaceae</taxon>
        <taxon>Paenibacillus</taxon>
    </lineage>
</organism>
<dbReference type="Proteomes" id="UP001631969">
    <property type="component" value="Unassembled WGS sequence"/>
</dbReference>
<evidence type="ECO:0000313" key="1">
    <source>
        <dbReference type="EMBL" id="MFM9326702.1"/>
    </source>
</evidence>
<accession>A0ACC7NUF9</accession>
<name>A0ACC7NUF9_9BACL</name>
<evidence type="ECO:0000313" key="2">
    <source>
        <dbReference type="Proteomes" id="UP001631969"/>
    </source>
</evidence>
<keyword evidence="1" id="KW-0067">ATP-binding</keyword>
<dbReference type="EMBL" id="JBJURJ010000001">
    <property type="protein sequence ID" value="MFM9326702.1"/>
    <property type="molecule type" value="Genomic_DNA"/>
</dbReference>
<reference evidence="1" key="1">
    <citation type="submission" date="2024-12" db="EMBL/GenBank/DDBJ databases">
        <authorList>
            <person name="Wu N."/>
        </authorList>
    </citation>
    <scope>NUCLEOTIDE SEQUENCE</scope>
    <source>
        <strain evidence="1">P15</strain>
    </source>
</reference>
<keyword evidence="2" id="KW-1185">Reference proteome</keyword>
<sequence length="228" mass="24689">MIKAEQVNKTYGAGREAAKALREISLELGKGEMAAVTGPSGCGKTTLLHVLAGLETPDNGTIRLEGQTINTLDEKALAEVRLRKMGFVFQSYHLVPVLSAEENIRLPLLAAGMSRKEAEARSREMLELVGLSNKAGAYPSQLSGGQNQRVAIARAVAGRPGILFADEPTGALDSETAEQIIGLLEMLNRQYAMTVLLVTHDERHALRMPRQIRMFNGRIVEDGGQPIC</sequence>
<protein>
    <submittedName>
        <fullName evidence="1">ABC transporter ATP-binding protein</fullName>
    </submittedName>
</protein>
<keyword evidence="1" id="KW-0547">Nucleotide-binding</keyword>